<evidence type="ECO:0000259" key="2">
    <source>
        <dbReference type="Pfam" id="PF04773"/>
    </source>
</evidence>
<accession>A0A5B2VP47</accession>
<evidence type="ECO:0000313" key="4">
    <source>
        <dbReference type="EMBL" id="KAA2239849.1"/>
    </source>
</evidence>
<name>A0A5B2VP47_9BACT</name>
<dbReference type="PANTHER" id="PTHR30273">
    <property type="entry name" value="PERIPLASMIC SIGNAL SENSOR AND SIGMA FACTOR ACTIVATOR FECR-RELATED"/>
    <property type="match status" value="1"/>
</dbReference>
<keyword evidence="1" id="KW-0812">Transmembrane</keyword>
<dbReference type="EMBL" id="VUOC01000004">
    <property type="protein sequence ID" value="KAA2239849.1"/>
    <property type="molecule type" value="Genomic_DNA"/>
</dbReference>
<evidence type="ECO:0000259" key="3">
    <source>
        <dbReference type="Pfam" id="PF16344"/>
    </source>
</evidence>
<dbReference type="GO" id="GO:0016989">
    <property type="term" value="F:sigma factor antagonist activity"/>
    <property type="evidence" value="ECO:0007669"/>
    <property type="project" value="TreeGrafter"/>
</dbReference>
<keyword evidence="1" id="KW-0472">Membrane</keyword>
<dbReference type="RefSeq" id="WP_149841026.1">
    <property type="nucleotide sequence ID" value="NZ_VUOC01000004.1"/>
</dbReference>
<dbReference type="InterPro" id="IPR032508">
    <property type="entry name" value="FecR_C"/>
</dbReference>
<evidence type="ECO:0000256" key="1">
    <source>
        <dbReference type="SAM" id="Phobius"/>
    </source>
</evidence>
<dbReference type="PIRSF" id="PIRSF018266">
    <property type="entry name" value="FecR"/>
    <property type="match status" value="1"/>
</dbReference>
<dbReference type="InterPro" id="IPR006860">
    <property type="entry name" value="FecR"/>
</dbReference>
<feature type="transmembrane region" description="Helical" evidence="1">
    <location>
        <begin position="72"/>
        <end position="91"/>
    </location>
</feature>
<evidence type="ECO:0000313" key="5">
    <source>
        <dbReference type="Proteomes" id="UP000324611"/>
    </source>
</evidence>
<feature type="domain" description="Protein FecR C-terminal" evidence="3">
    <location>
        <begin position="240"/>
        <end position="299"/>
    </location>
</feature>
<organism evidence="4 5">
    <name type="scientific">Chitinophaga agrisoli</name>
    <dbReference type="NCBI Taxonomy" id="2607653"/>
    <lineage>
        <taxon>Bacteria</taxon>
        <taxon>Pseudomonadati</taxon>
        <taxon>Bacteroidota</taxon>
        <taxon>Chitinophagia</taxon>
        <taxon>Chitinophagales</taxon>
        <taxon>Chitinophagaceae</taxon>
        <taxon>Chitinophaga</taxon>
    </lineage>
</organism>
<reference evidence="4 5" key="2">
    <citation type="submission" date="2019-09" db="EMBL/GenBank/DDBJ databases">
        <authorList>
            <person name="Jin C."/>
        </authorList>
    </citation>
    <scope>NUCLEOTIDE SEQUENCE [LARGE SCALE GENOMIC DNA]</scope>
    <source>
        <strain evidence="4 5">BN140078</strain>
    </source>
</reference>
<protein>
    <submittedName>
        <fullName evidence="4">DUF4974 domain-containing protein</fullName>
    </submittedName>
</protein>
<dbReference type="InterPro" id="IPR012373">
    <property type="entry name" value="Ferrdict_sens_TM"/>
</dbReference>
<dbReference type="AlphaFoldDB" id="A0A5B2VP47"/>
<dbReference type="Gene3D" id="2.60.120.1440">
    <property type="match status" value="1"/>
</dbReference>
<sequence length="315" mass="35363">MNQDQLKQLINKYLDGHASRDEIAALFQYYEDHQANTAWNAALMGEQDQIKTRLHNKITNEINQKKNKIINITRIAASIAVLISLATWLLFSRHKGEETHLLTKAAPANRTDSLRLPDGTQVVLNRGTTITYPERFAANERKITLTGEAFFDVAPQQAPFIIQAGNTITRVLGTSFNIRAYERDERIKIAVVTGKVSVQTTQAAPVLLVPGQEAIYTKNTHTISKATADPALAIAWKEGKIRFRNTPFPEAVAALSDMYNVKISYRENLKNCQLFADFNRDDKVEDILDFVSRSLNGKLSRDKDGAYWLTGPGCR</sequence>
<dbReference type="PANTHER" id="PTHR30273:SF2">
    <property type="entry name" value="PROTEIN FECR"/>
    <property type="match status" value="1"/>
</dbReference>
<feature type="domain" description="FecR protein" evidence="2">
    <location>
        <begin position="112"/>
        <end position="196"/>
    </location>
</feature>
<dbReference type="Pfam" id="PF04773">
    <property type="entry name" value="FecR"/>
    <property type="match status" value="1"/>
</dbReference>
<proteinExistence type="predicted"/>
<gene>
    <name evidence="4" type="ORF">F0L74_27060</name>
</gene>
<keyword evidence="5" id="KW-1185">Reference proteome</keyword>
<dbReference type="Proteomes" id="UP000324611">
    <property type="component" value="Unassembled WGS sequence"/>
</dbReference>
<comment type="caution">
    <text evidence="4">The sequence shown here is derived from an EMBL/GenBank/DDBJ whole genome shotgun (WGS) entry which is preliminary data.</text>
</comment>
<reference evidence="4 5" key="1">
    <citation type="submission" date="2019-09" db="EMBL/GenBank/DDBJ databases">
        <title>Chitinophaga ginsengihumi sp. nov., isolated from soil of ginseng rhizosphere.</title>
        <authorList>
            <person name="Lee J."/>
        </authorList>
    </citation>
    <scope>NUCLEOTIDE SEQUENCE [LARGE SCALE GENOMIC DNA]</scope>
    <source>
        <strain evidence="4 5">BN140078</strain>
    </source>
</reference>
<dbReference type="Pfam" id="PF16344">
    <property type="entry name" value="FecR_C"/>
    <property type="match status" value="1"/>
</dbReference>
<keyword evidence="1" id="KW-1133">Transmembrane helix</keyword>